<dbReference type="InterPro" id="IPR008991">
    <property type="entry name" value="Translation_prot_SH3-like_sf"/>
</dbReference>
<dbReference type="SUPFAM" id="SSF50104">
    <property type="entry name" value="Translation proteins SH3-like domain"/>
    <property type="match status" value="1"/>
</dbReference>
<dbReference type="InterPro" id="IPR015365">
    <property type="entry name" value="Elong-fact-P_C"/>
</dbReference>
<dbReference type="GO" id="GO:0003746">
    <property type="term" value="F:translation elongation factor activity"/>
    <property type="evidence" value="ECO:0007669"/>
    <property type="project" value="UniProtKB-KW"/>
</dbReference>
<evidence type="ECO:0000313" key="9">
    <source>
        <dbReference type="Proteomes" id="UP000177062"/>
    </source>
</evidence>
<evidence type="ECO:0000259" key="7">
    <source>
        <dbReference type="SMART" id="SM00841"/>
    </source>
</evidence>
<accession>A0A1G1YX82</accession>
<dbReference type="FunFam" id="2.30.30.30:FF:000003">
    <property type="entry name" value="Elongation factor P"/>
    <property type="match status" value="1"/>
</dbReference>
<comment type="pathway">
    <text evidence="2">Protein biosynthesis; polypeptide chain elongation.</text>
</comment>
<dbReference type="GO" id="GO:0043043">
    <property type="term" value="P:peptide biosynthetic process"/>
    <property type="evidence" value="ECO:0007669"/>
    <property type="project" value="InterPro"/>
</dbReference>
<evidence type="ECO:0000256" key="6">
    <source>
        <dbReference type="ARBA" id="ARBA00022917"/>
    </source>
</evidence>
<dbReference type="Gene3D" id="2.40.50.140">
    <property type="entry name" value="Nucleic acid-binding proteins"/>
    <property type="match status" value="2"/>
</dbReference>
<evidence type="ECO:0000313" key="8">
    <source>
        <dbReference type="EMBL" id="OGY56240.1"/>
    </source>
</evidence>
<organism evidence="8 9">
    <name type="scientific">Candidatus Colwellbacteria bacterium RBG_13_48_8</name>
    <dbReference type="NCBI Taxonomy" id="1797685"/>
    <lineage>
        <taxon>Bacteria</taxon>
        <taxon>Candidatus Colwelliibacteriota</taxon>
    </lineage>
</organism>
<comment type="caution">
    <text evidence="8">The sequence shown here is derived from an EMBL/GenBank/DDBJ whole genome shotgun (WGS) entry which is preliminary data.</text>
</comment>
<keyword evidence="4" id="KW-0963">Cytoplasm</keyword>
<protein>
    <recommendedName>
        <fullName evidence="7">Elongation factor P C-terminal domain-containing protein</fullName>
    </recommendedName>
</protein>
<dbReference type="Proteomes" id="UP000177062">
    <property type="component" value="Unassembled WGS sequence"/>
</dbReference>
<proteinExistence type="inferred from homology"/>
<dbReference type="GO" id="GO:0005829">
    <property type="term" value="C:cytosol"/>
    <property type="evidence" value="ECO:0007669"/>
    <property type="project" value="UniProtKB-ARBA"/>
</dbReference>
<dbReference type="CDD" id="cd05794">
    <property type="entry name" value="S1_EF-P_repeat_2"/>
    <property type="match status" value="1"/>
</dbReference>
<dbReference type="PANTHER" id="PTHR30053">
    <property type="entry name" value="ELONGATION FACTOR P"/>
    <property type="match status" value="1"/>
</dbReference>
<keyword evidence="6" id="KW-0648">Protein biosynthesis</keyword>
<dbReference type="PIRSF" id="PIRSF005901">
    <property type="entry name" value="EF-P"/>
    <property type="match status" value="1"/>
</dbReference>
<dbReference type="InterPro" id="IPR013185">
    <property type="entry name" value="Transl_elong_KOW-like"/>
</dbReference>
<dbReference type="Pfam" id="PF09285">
    <property type="entry name" value="Elong-fact-P_C"/>
    <property type="match status" value="1"/>
</dbReference>
<dbReference type="AlphaFoldDB" id="A0A1G1YX82"/>
<dbReference type="InterPro" id="IPR020599">
    <property type="entry name" value="Transl_elong_fac_P/YeiP"/>
</dbReference>
<dbReference type="SUPFAM" id="SSF50249">
    <property type="entry name" value="Nucleic acid-binding proteins"/>
    <property type="match status" value="1"/>
</dbReference>
<evidence type="ECO:0000256" key="4">
    <source>
        <dbReference type="ARBA" id="ARBA00022490"/>
    </source>
</evidence>
<dbReference type="FunFam" id="2.40.50.140:FF:000004">
    <property type="entry name" value="Elongation factor P"/>
    <property type="match status" value="1"/>
</dbReference>
<reference evidence="8 9" key="1">
    <citation type="journal article" date="2016" name="Nat. Commun.">
        <title>Thousands of microbial genomes shed light on interconnected biogeochemical processes in an aquifer system.</title>
        <authorList>
            <person name="Anantharaman K."/>
            <person name="Brown C.T."/>
            <person name="Hug L.A."/>
            <person name="Sharon I."/>
            <person name="Castelle C.J."/>
            <person name="Probst A.J."/>
            <person name="Thomas B.C."/>
            <person name="Singh A."/>
            <person name="Wilkins M.J."/>
            <person name="Karaoz U."/>
            <person name="Brodie E.L."/>
            <person name="Williams K.H."/>
            <person name="Hubbard S.S."/>
            <person name="Banfield J.F."/>
        </authorList>
    </citation>
    <scope>NUCLEOTIDE SEQUENCE [LARGE SCALE GENOMIC DNA]</scope>
</reference>
<sequence>MLGINDLKRGLLITVSGEPYQVLTVRHVHMGRGGAVVQSKIKNLITGKIFERSFKPADDFDEAELEKINACFIYARQGEYWFHEVGNPANRFSVAQSVIGEAALFLKPQMEVKALKFAERFINVEMPIKADYRVIEAPPSVRGNTAQGGTKQVVIETGAKVVTPMFIKAGDIIRGNTETSEYV</sequence>
<dbReference type="EMBL" id="MHIT01000031">
    <property type="protein sequence ID" value="OGY56240.1"/>
    <property type="molecule type" value="Genomic_DNA"/>
</dbReference>
<dbReference type="PANTHER" id="PTHR30053:SF12">
    <property type="entry name" value="ELONGATION FACTOR P (EF-P) FAMILY PROTEIN"/>
    <property type="match status" value="1"/>
</dbReference>
<evidence type="ECO:0000256" key="2">
    <source>
        <dbReference type="ARBA" id="ARBA00004815"/>
    </source>
</evidence>
<keyword evidence="5" id="KW-0251">Elongation factor</keyword>
<evidence type="ECO:0000256" key="3">
    <source>
        <dbReference type="ARBA" id="ARBA00009479"/>
    </source>
</evidence>
<dbReference type="SMART" id="SM00841">
    <property type="entry name" value="Elong-fact-P_C"/>
    <property type="match status" value="1"/>
</dbReference>
<evidence type="ECO:0000256" key="1">
    <source>
        <dbReference type="ARBA" id="ARBA00004496"/>
    </source>
</evidence>
<dbReference type="Pfam" id="PF08207">
    <property type="entry name" value="EFP_N"/>
    <property type="match status" value="1"/>
</dbReference>
<dbReference type="Gene3D" id="2.30.30.30">
    <property type="match status" value="1"/>
</dbReference>
<comment type="similarity">
    <text evidence="3">Belongs to the elongation factor P family.</text>
</comment>
<name>A0A1G1YX82_9BACT</name>
<dbReference type="InterPro" id="IPR012340">
    <property type="entry name" value="NA-bd_OB-fold"/>
</dbReference>
<gene>
    <name evidence="8" type="ORF">A2Y84_00455</name>
</gene>
<comment type="subcellular location">
    <subcellularLocation>
        <location evidence="1">Cytoplasm</location>
    </subcellularLocation>
</comment>
<evidence type="ECO:0000256" key="5">
    <source>
        <dbReference type="ARBA" id="ARBA00022768"/>
    </source>
</evidence>
<dbReference type="InterPro" id="IPR014722">
    <property type="entry name" value="Rib_uL2_dom2"/>
</dbReference>
<feature type="domain" description="Elongation factor P C-terminal" evidence="7">
    <location>
        <begin position="130"/>
        <end position="183"/>
    </location>
</feature>